<gene>
    <name evidence="2" type="ORF">K3769_02940</name>
</gene>
<reference evidence="2" key="1">
    <citation type="journal article" date="2022" name="bioRxiv">
        <title>Discovery and biosynthetic assessment of Streptomyces ortus sp nov. isolated from a deep-sea sponge.</title>
        <authorList>
            <person name="Williams S.E."/>
        </authorList>
    </citation>
    <scope>NUCLEOTIDE SEQUENCE</scope>
    <source>
        <strain evidence="2">A15ISP2-DRY2</strain>
    </source>
</reference>
<sequence>MTTHGAGATSTPALLRIAEDELQKLRGQLATAAGFIHDPAHDLSARQALAQLLKLPHPVLSGRAGPQEPHPTPDPAPSATDPYSRHRGRTAACPPSTTSSDPSAPPASSTPSYAS</sequence>
<dbReference type="RefSeq" id="WP_267024864.1">
    <property type="nucleotide sequence ID" value="NZ_JAIFZO010000002.1"/>
</dbReference>
<protein>
    <submittedName>
        <fullName evidence="2">Uncharacterized protein</fullName>
    </submittedName>
</protein>
<evidence type="ECO:0000256" key="1">
    <source>
        <dbReference type="SAM" id="MobiDB-lite"/>
    </source>
</evidence>
<feature type="compositionally biased region" description="Low complexity" evidence="1">
    <location>
        <begin position="90"/>
        <end position="115"/>
    </location>
</feature>
<comment type="caution">
    <text evidence="2">The sequence shown here is derived from an EMBL/GenBank/DDBJ whole genome shotgun (WGS) entry which is preliminary data.</text>
</comment>
<proteinExistence type="predicted"/>
<keyword evidence="3" id="KW-1185">Reference proteome</keyword>
<organism evidence="2 3">
    <name type="scientific">Streptomyces ortus</name>
    <dbReference type="NCBI Taxonomy" id="2867268"/>
    <lineage>
        <taxon>Bacteria</taxon>
        <taxon>Bacillati</taxon>
        <taxon>Actinomycetota</taxon>
        <taxon>Actinomycetes</taxon>
        <taxon>Kitasatosporales</taxon>
        <taxon>Streptomycetaceae</taxon>
        <taxon>Streptomyces</taxon>
    </lineage>
</organism>
<feature type="region of interest" description="Disordered" evidence="1">
    <location>
        <begin position="57"/>
        <end position="115"/>
    </location>
</feature>
<evidence type="ECO:0000313" key="3">
    <source>
        <dbReference type="Proteomes" id="UP001165590"/>
    </source>
</evidence>
<dbReference type="EMBL" id="JAIFZO010000002">
    <property type="protein sequence ID" value="MCX4231742.1"/>
    <property type="molecule type" value="Genomic_DNA"/>
</dbReference>
<name>A0ABT3UVZ0_9ACTN</name>
<accession>A0ABT3UVZ0</accession>
<dbReference type="Proteomes" id="UP001165590">
    <property type="component" value="Unassembled WGS sequence"/>
</dbReference>
<evidence type="ECO:0000313" key="2">
    <source>
        <dbReference type="EMBL" id="MCX4231742.1"/>
    </source>
</evidence>